<dbReference type="GO" id="GO:0004674">
    <property type="term" value="F:protein serine/threonine kinase activity"/>
    <property type="evidence" value="ECO:0007669"/>
    <property type="project" value="UniProtKB-KW"/>
</dbReference>
<dbReference type="GO" id="GO:0005524">
    <property type="term" value="F:ATP binding"/>
    <property type="evidence" value="ECO:0007669"/>
    <property type="project" value="UniProtKB-UniRule"/>
</dbReference>
<keyword evidence="1" id="KW-0808">Transferase</keyword>
<keyword evidence="1" id="KW-0418">Kinase</keyword>
<dbReference type="InterPro" id="IPR001245">
    <property type="entry name" value="Ser-Thr/Tyr_kinase_cat_dom"/>
</dbReference>
<dbReference type="Gene3D" id="3.30.200.20">
    <property type="entry name" value="Phosphorylase Kinase, domain 1"/>
    <property type="match status" value="1"/>
</dbReference>
<keyword evidence="2 4" id="KW-0547">Nucleotide-binding</keyword>
<reference evidence="6" key="1">
    <citation type="submission" date="2020-03" db="EMBL/GenBank/DDBJ databases">
        <title>Castanea mollissima Vanexum genome sequencing.</title>
        <authorList>
            <person name="Staton M."/>
        </authorList>
    </citation>
    <scope>NUCLEOTIDE SEQUENCE</scope>
    <source>
        <tissue evidence="6">Leaf</tissue>
    </source>
</reference>
<evidence type="ECO:0000256" key="4">
    <source>
        <dbReference type="PROSITE-ProRule" id="PRU10141"/>
    </source>
</evidence>
<protein>
    <recommendedName>
        <fullName evidence="5">Protein kinase domain-containing protein</fullName>
    </recommendedName>
</protein>
<dbReference type="InterPro" id="IPR017441">
    <property type="entry name" value="Protein_kinase_ATP_BS"/>
</dbReference>
<dbReference type="PANTHER" id="PTHR47989">
    <property type="entry name" value="OS01G0750732 PROTEIN"/>
    <property type="match status" value="1"/>
</dbReference>
<dbReference type="SUPFAM" id="SSF56112">
    <property type="entry name" value="Protein kinase-like (PK-like)"/>
    <property type="match status" value="1"/>
</dbReference>
<dbReference type="PROSITE" id="PS00107">
    <property type="entry name" value="PROTEIN_KINASE_ATP"/>
    <property type="match status" value="1"/>
</dbReference>
<evidence type="ECO:0000256" key="1">
    <source>
        <dbReference type="ARBA" id="ARBA00022527"/>
    </source>
</evidence>
<dbReference type="Pfam" id="PF07714">
    <property type="entry name" value="PK_Tyr_Ser-Thr"/>
    <property type="match status" value="1"/>
</dbReference>
<evidence type="ECO:0000256" key="2">
    <source>
        <dbReference type="ARBA" id="ARBA00022741"/>
    </source>
</evidence>
<keyword evidence="7" id="KW-1185">Reference proteome</keyword>
<comment type="caution">
    <text evidence="6">The sequence shown here is derived from an EMBL/GenBank/DDBJ whole genome shotgun (WGS) entry which is preliminary data.</text>
</comment>
<gene>
    <name evidence="6" type="ORF">CMV_018671</name>
</gene>
<dbReference type="PANTHER" id="PTHR47989:SF62">
    <property type="entry name" value="OS05G0423500 PROTEIN"/>
    <property type="match status" value="1"/>
</dbReference>
<name>A0A8J4R0L7_9ROSI</name>
<dbReference type="InterPro" id="IPR011009">
    <property type="entry name" value="Kinase-like_dom_sf"/>
</dbReference>
<evidence type="ECO:0000313" key="7">
    <source>
        <dbReference type="Proteomes" id="UP000737018"/>
    </source>
</evidence>
<dbReference type="PROSITE" id="PS50011">
    <property type="entry name" value="PROTEIN_KINASE_DOM"/>
    <property type="match status" value="1"/>
</dbReference>
<feature type="domain" description="Protein kinase" evidence="5">
    <location>
        <begin position="33"/>
        <end position="154"/>
    </location>
</feature>
<keyword evidence="1" id="KW-0723">Serine/threonine-protein kinase</keyword>
<dbReference type="OrthoDB" id="1740582at2759"/>
<dbReference type="FunFam" id="3.30.200.20:FF:000390">
    <property type="entry name" value="probable LRR receptor-like serine/threonine-protein kinase RKF3"/>
    <property type="match status" value="1"/>
</dbReference>
<dbReference type="AlphaFoldDB" id="A0A8J4R0L7"/>
<evidence type="ECO:0000313" key="6">
    <source>
        <dbReference type="EMBL" id="KAF3956179.1"/>
    </source>
</evidence>
<sequence>MERDSVSGMEMINGNNSVIKFTLEEIKKAAKNFSRENLIGCGGYGSVYKGILLDGSEVALKRFKNFSAAGDESFAHEVEIIASVRHVNLVALRGYCTATVNPEGHQRIIVCDLICNGSLYDHLFGSGMKKLTWPIRQNIALGVAPGLAYHPWRC</sequence>
<evidence type="ECO:0000259" key="5">
    <source>
        <dbReference type="PROSITE" id="PS50011"/>
    </source>
</evidence>
<accession>A0A8J4R0L7</accession>
<keyword evidence="3 4" id="KW-0067">ATP-binding</keyword>
<dbReference type="Proteomes" id="UP000737018">
    <property type="component" value="Unassembled WGS sequence"/>
</dbReference>
<feature type="binding site" evidence="4">
    <location>
        <position position="61"/>
    </location>
    <ligand>
        <name>ATP</name>
        <dbReference type="ChEBI" id="CHEBI:30616"/>
    </ligand>
</feature>
<dbReference type="InterPro" id="IPR000719">
    <property type="entry name" value="Prot_kinase_dom"/>
</dbReference>
<organism evidence="6 7">
    <name type="scientific">Castanea mollissima</name>
    <name type="common">Chinese chestnut</name>
    <dbReference type="NCBI Taxonomy" id="60419"/>
    <lineage>
        <taxon>Eukaryota</taxon>
        <taxon>Viridiplantae</taxon>
        <taxon>Streptophyta</taxon>
        <taxon>Embryophyta</taxon>
        <taxon>Tracheophyta</taxon>
        <taxon>Spermatophyta</taxon>
        <taxon>Magnoliopsida</taxon>
        <taxon>eudicotyledons</taxon>
        <taxon>Gunneridae</taxon>
        <taxon>Pentapetalae</taxon>
        <taxon>rosids</taxon>
        <taxon>fabids</taxon>
        <taxon>Fagales</taxon>
        <taxon>Fagaceae</taxon>
        <taxon>Castanea</taxon>
    </lineage>
</organism>
<evidence type="ECO:0000256" key="3">
    <source>
        <dbReference type="ARBA" id="ARBA00022840"/>
    </source>
</evidence>
<dbReference type="EMBL" id="JRKL02003170">
    <property type="protein sequence ID" value="KAF3956179.1"/>
    <property type="molecule type" value="Genomic_DNA"/>
</dbReference>
<proteinExistence type="predicted"/>